<dbReference type="Proteomes" id="UP000216885">
    <property type="component" value="Unassembled WGS sequence"/>
</dbReference>
<organism evidence="8 9">
    <name type="scientific">Bordetella genomosp. 4</name>
    <dbReference type="NCBI Taxonomy" id="463044"/>
    <lineage>
        <taxon>Bacteria</taxon>
        <taxon>Pseudomonadati</taxon>
        <taxon>Pseudomonadota</taxon>
        <taxon>Betaproteobacteria</taxon>
        <taxon>Burkholderiales</taxon>
        <taxon>Alcaligenaceae</taxon>
        <taxon>Bordetella</taxon>
    </lineage>
</organism>
<dbReference type="PROSITE" id="PS00072">
    <property type="entry name" value="ACYL_COA_DH_1"/>
    <property type="match status" value="1"/>
</dbReference>
<dbReference type="InterPro" id="IPR006091">
    <property type="entry name" value="Acyl-CoA_Oxase/DH_mid-dom"/>
</dbReference>
<evidence type="ECO:0000259" key="7">
    <source>
        <dbReference type="Pfam" id="PF18158"/>
    </source>
</evidence>
<comment type="cofactor">
    <cofactor evidence="1">
        <name>FAD</name>
        <dbReference type="ChEBI" id="CHEBI:57692"/>
    </cofactor>
</comment>
<accession>A0A261U6E4</accession>
<dbReference type="PANTHER" id="PTHR42707">
    <property type="entry name" value="ACYL-COA DEHYDROGENASE"/>
    <property type="match status" value="1"/>
</dbReference>
<dbReference type="AlphaFoldDB" id="A0A261U6E4"/>
<comment type="similarity">
    <text evidence="2">Belongs to the acyl-CoA dehydrogenase family.</text>
</comment>
<dbReference type="PANTHER" id="PTHR42707:SF3">
    <property type="entry name" value="ACYL-COA DEHYDROGENASE AIDB-RELATED"/>
    <property type="match status" value="1"/>
</dbReference>
<dbReference type="InterPro" id="IPR006089">
    <property type="entry name" value="Acyl-CoA_DH_CS"/>
</dbReference>
<dbReference type="Pfam" id="PF18158">
    <property type="entry name" value="AidB_N"/>
    <property type="match status" value="1"/>
</dbReference>
<dbReference type="InterPro" id="IPR041504">
    <property type="entry name" value="AidB_N"/>
</dbReference>
<dbReference type="Pfam" id="PF02770">
    <property type="entry name" value="Acyl-CoA_dh_M"/>
    <property type="match status" value="1"/>
</dbReference>
<evidence type="ECO:0000313" key="8">
    <source>
        <dbReference type="EMBL" id="OZI57508.1"/>
    </source>
</evidence>
<dbReference type="SUPFAM" id="SSF56645">
    <property type="entry name" value="Acyl-CoA dehydrogenase NM domain-like"/>
    <property type="match status" value="1"/>
</dbReference>
<dbReference type="SUPFAM" id="SSF47203">
    <property type="entry name" value="Acyl-CoA dehydrogenase C-terminal domain-like"/>
    <property type="match status" value="1"/>
</dbReference>
<dbReference type="InterPro" id="IPR052904">
    <property type="entry name" value="Acyl-CoA_dehydrogenase-like"/>
</dbReference>
<dbReference type="EMBL" id="NEVQ01000012">
    <property type="protein sequence ID" value="OZI57508.1"/>
    <property type="molecule type" value="Genomic_DNA"/>
</dbReference>
<dbReference type="InterPro" id="IPR009075">
    <property type="entry name" value="AcylCo_DH/oxidase_C"/>
</dbReference>
<feature type="domain" description="Acyl-CoA oxidase/dehydrogenase middle" evidence="6">
    <location>
        <begin position="196"/>
        <end position="293"/>
    </location>
</feature>
<dbReference type="RefSeq" id="WP_094837663.1">
    <property type="nucleotide sequence ID" value="NZ_NEVQ01000012.1"/>
</dbReference>
<evidence type="ECO:0000256" key="4">
    <source>
        <dbReference type="ARBA" id="ARBA00022827"/>
    </source>
</evidence>
<dbReference type="Gene3D" id="1.20.140.10">
    <property type="entry name" value="Butyryl-CoA Dehydrogenase, subunit A, domain 3"/>
    <property type="match status" value="1"/>
</dbReference>
<evidence type="ECO:0000313" key="9">
    <source>
        <dbReference type="Proteomes" id="UP000216885"/>
    </source>
</evidence>
<keyword evidence="4" id="KW-0274">FAD</keyword>
<dbReference type="PROSITE" id="PS00073">
    <property type="entry name" value="ACYL_COA_DH_2"/>
    <property type="match status" value="1"/>
</dbReference>
<keyword evidence="3" id="KW-0285">Flavoprotein</keyword>
<dbReference type="Gene3D" id="6.10.250.600">
    <property type="match status" value="1"/>
</dbReference>
<comment type="caution">
    <text evidence="8">The sequence shown here is derived from an EMBL/GenBank/DDBJ whole genome shotgun (WGS) entry which is preliminary data.</text>
</comment>
<dbReference type="GO" id="GO:0003995">
    <property type="term" value="F:acyl-CoA dehydrogenase activity"/>
    <property type="evidence" value="ECO:0007669"/>
    <property type="project" value="InterPro"/>
</dbReference>
<feature type="domain" description="Adaptive response protein AidB N-terminal" evidence="7">
    <location>
        <begin position="11"/>
        <end position="181"/>
    </location>
</feature>
<evidence type="ECO:0000256" key="1">
    <source>
        <dbReference type="ARBA" id="ARBA00001974"/>
    </source>
</evidence>
<sequence length="584" mass="63176">MSTFHTHVVRNQVAPLQDYSLYDTDVVLRQAVQREGAADWDTTLREHGAWLGRAHTLEAGELANRYSPRWVGYDRNGHRVDQVEFNVAWHELMSGIVARGLHSQAWLASATQPAHAQVSTRSGHQVARAAAYLMQGQVEAGTLCPTTMTFAAVPLLQSEPAGAIDFAQQWLPAVFSHEYDPADAPISAKRGALIGMGLTEKQGGSDLRAITTQAVAQDREGRGQVYRLTGHKWFLSVPQADAHLVLANTDAGPGCFFVPRWIPDGPRNEVRIRRLKDKLGNRSNASGEVEFEQAWGMLMGEPGRGLPLLLQMAATTRLDCVLGSAALLRQAVVQAAHHAQYRQVFGHSLAAQPLMRQVLADLALESEAATTWAMRLARAVDQRDDEKAGVCARALVRVGTPAAKLWVCKRAINAIAECMEIWGGNGYIEDGPLARLYRESPVNSIWEGSGNIMALDVLRALQRDVDGLAMLRAELDVARGAWPAYDHALDVWLMQVSDQLPQAATGSAKAAANAVQAIDPAQARHVAAGLARLWQAALLIQTAPAAVADAFVASRLVQPGGIIGELPPGLDIDAILARAWPGIC</sequence>
<evidence type="ECO:0000259" key="5">
    <source>
        <dbReference type="Pfam" id="PF00441"/>
    </source>
</evidence>
<dbReference type="InterPro" id="IPR009100">
    <property type="entry name" value="AcylCoA_DH/oxidase_NM_dom_sf"/>
</dbReference>
<protein>
    <submittedName>
        <fullName evidence="8">Acyl-CoA dehydrogenase</fullName>
    </submittedName>
</protein>
<evidence type="ECO:0000256" key="2">
    <source>
        <dbReference type="ARBA" id="ARBA00009347"/>
    </source>
</evidence>
<keyword evidence="9" id="KW-1185">Reference proteome</keyword>
<dbReference type="InterPro" id="IPR036250">
    <property type="entry name" value="AcylCo_DH-like_C"/>
</dbReference>
<reference evidence="8 9" key="1">
    <citation type="submission" date="2017-05" db="EMBL/GenBank/DDBJ databases">
        <title>Complete and WGS of Bordetella genogroups.</title>
        <authorList>
            <person name="Spilker T."/>
            <person name="LiPuma J."/>
        </authorList>
    </citation>
    <scope>NUCLEOTIDE SEQUENCE [LARGE SCALE GENOMIC DNA]</scope>
    <source>
        <strain evidence="8 9">AU9919</strain>
    </source>
</reference>
<name>A0A261U6E4_9BORD</name>
<gene>
    <name evidence="8" type="ORF">CAL20_08970</name>
</gene>
<proteinExistence type="inferred from homology"/>
<evidence type="ECO:0000256" key="3">
    <source>
        <dbReference type="ARBA" id="ARBA00022630"/>
    </source>
</evidence>
<dbReference type="Gene3D" id="2.40.110.20">
    <property type="match status" value="1"/>
</dbReference>
<dbReference type="Pfam" id="PF00441">
    <property type="entry name" value="Acyl-CoA_dh_1"/>
    <property type="match status" value="1"/>
</dbReference>
<feature type="domain" description="Acyl-CoA dehydrogenase/oxidase C-terminal" evidence="5">
    <location>
        <begin position="303"/>
        <end position="461"/>
    </location>
</feature>
<evidence type="ECO:0000259" key="6">
    <source>
        <dbReference type="Pfam" id="PF02770"/>
    </source>
</evidence>